<proteinExistence type="predicted"/>
<organism evidence="1 2">
    <name type="scientific">Allokutzneria oryzae</name>
    <dbReference type="NCBI Taxonomy" id="1378989"/>
    <lineage>
        <taxon>Bacteria</taxon>
        <taxon>Bacillati</taxon>
        <taxon>Actinomycetota</taxon>
        <taxon>Actinomycetes</taxon>
        <taxon>Pseudonocardiales</taxon>
        <taxon>Pseudonocardiaceae</taxon>
        <taxon>Allokutzneria</taxon>
    </lineage>
</organism>
<dbReference type="RefSeq" id="WP_377857525.1">
    <property type="nucleotide sequence ID" value="NZ_JBHLZU010000020.1"/>
</dbReference>
<accession>A0ABV6A2R2</accession>
<name>A0ABV6A2R2_9PSEU</name>
<protein>
    <submittedName>
        <fullName evidence="1">PPA1309 family protein</fullName>
    </submittedName>
</protein>
<gene>
    <name evidence="1" type="ORF">ACFFQA_26155</name>
</gene>
<comment type="caution">
    <text evidence="1">The sequence shown here is derived from an EMBL/GenBank/DDBJ whole genome shotgun (WGS) entry which is preliminary data.</text>
</comment>
<evidence type="ECO:0000313" key="2">
    <source>
        <dbReference type="Proteomes" id="UP001589693"/>
    </source>
</evidence>
<keyword evidence="2" id="KW-1185">Reference proteome</keyword>
<evidence type="ECO:0000313" key="1">
    <source>
        <dbReference type="EMBL" id="MFB9907436.1"/>
    </source>
</evidence>
<sequence length="186" mass="19890">MGSPTESGSFSTALPAAVREVEDFVASAGWDQPPQLFALVPTADLIEREPGLAERIDPEATLTPIAQDSLPEDDLGTTLARIVWPDAVAGCVLTQEILMLPPEAEADLPDEEADPAAAEKFIAEHPLRREARLVAGVLRDGENGVCLLRLKSGGAEEADELIEHPDLAPNLVDALRSTFQHDKAPE</sequence>
<dbReference type="NCBIfam" id="NF040618">
    <property type="entry name" value="PPA1309_fam"/>
    <property type="match status" value="1"/>
</dbReference>
<dbReference type="Proteomes" id="UP001589693">
    <property type="component" value="Unassembled WGS sequence"/>
</dbReference>
<reference evidence="1 2" key="1">
    <citation type="submission" date="2024-09" db="EMBL/GenBank/DDBJ databases">
        <authorList>
            <person name="Sun Q."/>
            <person name="Mori K."/>
        </authorList>
    </citation>
    <scope>NUCLEOTIDE SEQUENCE [LARGE SCALE GENOMIC DNA]</scope>
    <source>
        <strain evidence="1 2">TBRC 7907</strain>
    </source>
</reference>
<dbReference type="InterPro" id="IPR047681">
    <property type="entry name" value="PPA1309-like"/>
</dbReference>
<dbReference type="EMBL" id="JBHLZU010000020">
    <property type="protein sequence ID" value="MFB9907436.1"/>
    <property type="molecule type" value="Genomic_DNA"/>
</dbReference>